<evidence type="ECO:0000256" key="1">
    <source>
        <dbReference type="SAM" id="MobiDB-lite"/>
    </source>
</evidence>
<organism evidence="2 3">
    <name type="scientific">Thalassiosira oceanica</name>
    <name type="common">Marine diatom</name>
    <dbReference type="NCBI Taxonomy" id="159749"/>
    <lineage>
        <taxon>Eukaryota</taxon>
        <taxon>Sar</taxon>
        <taxon>Stramenopiles</taxon>
        <taxon>Ochrophyta</taxon>
        <taxon>Bacillariophyta</taxon>
        <taxon>Coscinodiscophyceae</taxon>
        <taxon>Thalassiosirophycidae</taxon>
        <taxon>Thalassiosirales</taxon>
        <taxon>Thalassiosiraceae</taxon>
        <taxon>Thalassiosira</taxon>
    </lineage>
</organism>
<dbReference type="EMBL" id="AGNL01036545">
    <property type="protein sequence ID" value="EJK54007.1"/>
    <property type="molecule type" value="Genomic_DNA"/>
</dbReference>
<sequence length="109" mass="11686">NTAGIAAANRFGTQYESTVTPGSPHTAGISDISAVEPSQHVSADRPEGEPQPERRPPDRRAPAEKLFGYLRFAVPVDAEVEPLEGVPKDHRRGRPVQDAGQAPVRPEVA</sequence>
<accession>K0S528</accession>
<dbReference type="AlphaFoldDB" id="K0S528"/>
<evidence type="ECO:0000313" key="3">
    <source>
        <dbReference type="Proteomes" id="UP000266841"/>
    </source>
</evidence>
<comment type="caution">
    <text evidence="2">The sequence shown here is derived from an EMBL/GenBank/DDBJ whole genome shotgun (WGS) entry which is preliminary data.</text>
</comment>
<evidence type="ECO:0000313" key="2">
    <source>
        <dbReference type="EMBL" id="EJK54007.1"/>
    </source>
</evidence>
<protein>
    <submittedName>
        <fullName evidence="2">Uncharacterized protein</fullName>
    </submittedName>
</protein>
<gene>
    <name evidence="2" type="ORF">THAOC_26445</name>
</gene>
<feature type="non-terminal residue" evidence="2">
    <location>
        <position position="1"/>
    </location>
</feature>
<proteinExistence type="predicted"/>
<feature type="region of interest" description="Disordered" evidence="1">
    <location>
        <begin position="15"/>
        <end position="60"/>
    </location>
</feature>
<feature type="compositionally biased region" description="Basic and acidic residues" evidence="1">
    <location>
        <begin position="42"/>
        <end position="60"/>
    </location>
</feature>
<dbReference type="Proteomes" id="UP000266841">
    <property type="component" value="Unassembled WGS sequence"/>
</dbReference>
<reference evidence="2 3" key="1">
    <citation type="journal article" date="2012" name="Genome Biol.">
        <title>Genome and low-iron response of an oceanic diatom adapted to chronic iron limitation.</title>
        <authorList>
            <person name="Lommer M."/>
            <person name="Specht M."/>
            <person name="Roy A.S."/>
            <person name="Kraemer L."/>
            <person name="Andreson R."/>
            <person name="Gutowska M.A."/>
            <person name="Wolf J."/>
            <person name="Bergner S.V."/>
            <person name="Schilhabel M.B."/>
            <person name="Klostermeier U.C."/>
            <person name="Beiko R.G."/>
            <person name="Rosenstiel P."/>
            <person name="Hippler M."/>
            <person name="Laroche J."/>
        </authorList>
    </citation>
    <scope>NUCLEOTIDE SEQUENCE [LARGE SCALE GENOMIC DNA]</scope>
    <source>
        <strain evidence="2 3">CCMP1005</strain>
    </source>
</reference>
<keyword evidence="3" id="KW-1185">Reference proteome</keyword>
<name>K0S528_THAOC</name>
<feature type="region of interest" description="Disordered" evidence="1">
    <location>
        <begin position="79"/>
        <end position="109"/>
    </location>
</feature>